<organism evidence="1 2">
    <name type="scientific">Ricinus communis</name>
    <name type="common">Castor bean</name>
    <dbReference type="NCBI Taxonomy" id="3988"/>
    <lineage>
        <taxon>Eukaryota</taxon>
        <taxon>Viridiplantae</taxon>
        <taxon>Streptophyta</taxon>
        <taxon>Embryophyta</taxon>
        <taxon>Tracheophyta</taxon>
        <taxon>Spermatophyta</taxon>
        <taxon>Magnoliopsida</taxon>
        <taxon>eudicotyledons</taxon>
        <taxon>Gunneridae</taxon>
        <taxon>Pentapetalae</taxon>
        <taxon>rosids</taxon>
        <taxon>fabids</taxon>
        <taxon>Malpighiales</taxon>
        <taxon>Euphorbiaceae</taxon>
        <taxon>Acalyphoideae</taxon>
        <taxon>Acalypheae</taxon>
        <taxon>Ricinus</taxon>
    </lineage>
</organism>
<sequence>MWNGFNTDVQAIQSAAPDCKEWQRKCKSKMKGARCHRLFIDARRIVCVLDVHKLRVVFHSLDEPMKERNQWTVADISESLTSMTMVMPVHEESKPMKTLNTRIDCHTVK</sequence>
<evidence type="ECO:0000313" key="2">
    <source>
        <dbReference type="Proteomes" id="UP000008311"/>
    </source>
</evidence>
<dbReference type="InParanoid" id="B9SNV3"/>
<dbReference type="Proteomes" id="UP000008311">
    <property type="component" value="Unassembled WGS sequence"/>
</dbReference>
<protein>
    <submittedName>
        <fullName evidence="1">Uncharacterized protein</fullName>
    </submittedName>
</protein>
<dbReference type="AlphaFoldDB" id="B9SNV3"/>
<dbReference type="EMBL" id="EQ974052">
    <property type="protein sequence ID" value="EEF34743.1"/>
    <property type="molecule type" value="Genomic_DNA"/>
</dbReference>
<evidence type="ECO:0000313" key="1">
    <source>
        <dbReference type="EMBL" id="EEF34743.1"/>
    </source>
</evidence>
<reference evidence="2" key="1">
    <citation type="journal article" date="2010" name="Nat. Biotechnol.">
        <title>Draft genome sequence of the oilseed species Ricinus communis.</title>
        <authorList>
            <person name="Chan A.P."/>
            <person name="Crabtree J."/>
            <person name="Zhao Q."/>
            <person name="Lorenzi H."/>
            <person name="Orvis J."/>
            <person name="Puiu D."/>
            <person name="Melake-Berhan A."/>
            <person name="Jones K.M."/>
            <person name="Redman J."/>
            <person name="Chen G."/>
            <person name="Cahoon E.B."/>
            <person name="Gedil M."/>
            <person name="Stanke M."/>
            <person name="Haas B.J."/>
            <person name="Wortman J.R."/>
            <person name="Fraser-Liggett C.M."/>
            <person name="Ravel J."/>
            <person name="Rabinowicz P.D."/>
        </authorList>
    </citation>
    <scope>NUCLEOTIDE SEQUENCE [LARGE SCALE GENOMIC DNA]</scope>
    <source>
        <strain evidence="2">cv. Hale</strain>
    </source>
</reference>
<accession>B9SNV3</accession>
<keyword evidence="2" id="KW-1185">Reference proteome</keyword>
<name>B9SNV3_RICCO</name>
<gene>
    <name evidence="1" type="ORF">RCOM_1279060</name>
</gene>
<proteinExistence type="predicted"/>